<gene>
    <name evidence="1" type="ORF">FPD46_07045</name>
</gene>
<sequence length="395" mass="45511">MKKTIISIAALVVLFILFFVSTSYMNSINEKFFNYVSKNTLYYQVEDVNYTKGLLNSQGNFIIKLNDLPYEFKVNAIFSNVFFAGNNVKISIINQNDDFKDIFSNEEIGNINAKFNPFNINSNINLKLKINNVNYSNEQIGSIKWNDIYIALNTKEGLVKDIIYNIGDFSVIDVIPNETKIEIKNAHVVEIPVTALKFEDIFNPTRNSEQNISIEYANFTDEAVFDNLHIYAKTIPNTQNDYNNDLKLTLNKLHLIQEDLLLNNINLDANFNNISKKAYEQLMFSPNIDIFFMMAIANEFLKANPQIILDNLSFEKEGKKFNANAQAIFTQNNIKSQLHINTQILPSQFWPTFEYFDSYFVDENGTYVLDFIYDDSDKNDIKTIINGEGITLNPQ</sequence>
<comment type="caution">
    <text evidence="1">The sequence shown here is derived from an EMBL/GenBank/DDBJ whole genome shotgun (WGS) entry which is preliminary data.</text>
</comment>
<dbReference type="Proteomes" id="UP000321310">
    <property type="component" value="Unassembled WGS sequence"/>
</dbReference>
<reference evidence="1 2" key="1">
    <citation type="submission" date="2019-07" db="EMBL/GenBank/DDBJ databases">
        <title>Rapid identification of Enteric Bacteria from Whole Genome Sequences (WGS) using Average Nucleotide Identity (ANI).</title>
        <authorList>
            <person name="Lane C."/>
        </authorList>
    </citation>
    <scope>NUCLEOTIDE SEQUENCE [LARGE SCALE GENOMIC DNA]</scope>
    <source>
        <strain evidence="1 2">2016D-0250</strain>
    </source>
</reference>
<protein>
    <submittedName>
        <fullName evidence="1">DUF945 domain-containing protein</fullName>
    </submittedName>
</protein>
<evidence type="ECO:0000313" key="2">
    <source>
        <dbReference type="Proteomes" id="UP000321310"/>
    </source>
</evidence>
<dbReference type="RefSeq" id="WP_147575906.1">
    <property type="nucleotide sequence ID" value="NZ_VOWB01000079.1"/>
</dbReference>
<evidence type="ECO:0000313" key="1">
    <source>
        <dbReference type="EMBL" id="TXE79006.1"/>
    </source>
</evidence>
<accession>A0A5C7DTR9</accession>
<proteinExistence type="predicted"/>
<organism evidence="1 2">
    <name type="scientific">Campylobacter peloridis</name>
    <dbReference type="NCBI Taxonomy" id="488546"/>
    <lineage>
        <taxon>Bacteria</taxon>
        <taxon>Pseudomonadati</taxon>
        <taxon>Campylobacterota</taxon>
        <taxon>Epsilonproteobacteria</taxon>
        <taxon>Campylobacterales</taxon>
        <taxon>Campylobacteraceae</taxon>
        <taxon>Campylobacter</taxon>
    </lineage>
</organism>
<name>A0A5C7DTR9_9BACT</name>
<dbReference type="AlphaFoldDB" id="A0A5C7DTR9"/>
<dbReference type="EMBL" id="VOWB01000079">
    <property type="protein sequence ID" value="TXE79006.1"/>
    <property type="molecule type" value="Genomic_DNA"/>
</dbReference>